<sequence>MGRKSKDEEGINIICEGMGFDPKVAYELTKMMLEQYSRSVVAGKILSSITKASDQEKNKRQMRKDFLEIMKLPIEESKEMQRKLLWQVSEYEWLEAPKNYVLKGMQDYGNSGPIYVSILNNRYMTKDKKTMVVLANELGFSVASLENKKREAIKLFGIMMYRYAAKLEEEDTE</sequence>
<keyword evidence="2" id="KW-1185">Reference proteome</keyword>
<dbReference type="AlphaFoldDB" id="A0A1M6L0I2"/>
<reference evidence="1 2" key="1">
    <citation type="submission" date="2016-11" db="EMBL/GenBank/DDBJ databases">
        <authorList>
            <person name="Jaros S."/>
            <person name="Januszkiewicz K."/>
            <person name="Wedrychowicz H."/>
        </authorList>
    </citation>
    <scope>NUCLEOTIDE SEQUENCE [LARGE SCALE GENOMIC DNA]</scope>
    <source>
        <strain evidence="1 2">DSM 14809</strain>
    </source>
</reference>
<proteinExistence type="predicted"/>
<protein>
    <submittedName>
        <fullName evidence="1">Uncharacterized protein</fullName>
    </submittedName>
</protein>
<dbReference type="EMBL" id="FQYQ01000036">
    <property type="protein sequence ID" value="SHJ64775.1"/>
    <property type="molecule type" value="Genomic_DNA"/>
</dbReference>
<name>A0A1M6L0I2_PSEXY</name>
<organism evidence="1 2">
    <name type="scientific">Pseudobutyrivibrio xylanivorans DSM 14809</name>
    <dbReference type="NCBI Taxonomy" id="1123012"/>
    <lineage>
        <taxon>Bacteria</taxon>
        <taxon>Bacillati</taxon>
        <taxon>Bacillota</taxon>
        <taxon>Clostridia</taxon>
        <taxon>Lachnospirales</taxon>
        <taxon>Lachnospiraceae</taxon>
        <taxon>Pseudobutyrivibrio</taxon>
    </lineage>
</organism>
<dbReference type="Proteomes" id="UP000184185">
    <property type="component" value="Unassembled WGS sequence"/>
</dbReference>
<accession>A0A1M6L0I2</accession>
<gene>
    <name evidence="1" type="ORF">SAMN02745725_02988</name>
</gene>
<dbReference type="RefSeq" id="WP_072919456.1">
    <property type="nucleotide sequence ID" value="NZ_FQYQ01000036.1"/>
</dbReference>
<evidence type="ECO:0000313" key="1">
    <source>
        <dbReference type="EMBL" id="SHJ64775.1"/>
    </source>
</evidence>
<dbReference type="OrthoDB" id="1705555at2"/>
<evidence type="ECO:0000313" key="2">
    <source>
        <dbReference type="Proteomes" id="UP000184185"/>
    </source>
</evidence>